<dbReference type="NCBIfam" id="TIGR00485">
    <property type="entry name" value="EF-Tu"/>
    <property type="match status" value="1"/>
</dbReference>
<evidence type="ECO:0000256" key="9">
    <source>
        <dbReference type="ARBA" id="ARBA00029554"/>
    </source>
</evidence>
<dbReference type="NCBIfam" id="NF009372">
    <property type="entry name" value="PRK12735.1"/>
    <property type="match status" value="1"/>
</dbReference>
<name>A0A846LIQ3_9ACTN</name>
<keyword evidence="7 10" id="KW-0648">Protein biosynthesis</keyword>
<keyword evidence="8 10" id="KW-0342">GTP-binding</keyword>
<evidence type="ECO:0000313" key="13">
    <source>
        <dbReference type="EMBL" id="NIH67526.1"/>
    </source>
</evidence>
<dbReference type="SUPFAM" id="SSF50447">
    <property type="entry name" value="Translation proteins"/>
    <property type="match status" value="1"/>
</dbReference>
<proteinExistence type="inferred from homology"/>
<comment type="caution">
    <text evidence="13">The sequence shown here is derived from an EMBL/GenBank/DDBJ whole genome shotgun (WGS) entry which is preliminary data.</text>
</comment>
<evidence type="ECO:0000313" key="12">
    <source>
        <dbReference type="EMBL" id="GGL55589.1"/>
    </source>
</evidence>
<keyword evidence="4 10" id="KW-0251">Elongation factor</keyword>
<evidence type="ECO:0000256" key="8">
    <source>
        <dbReference type="ARBA" id="ARBA00023134"/>
    </source>
</evidence>
<dbReference type="NCBIfam" id="NF009373">
    <property type="entry name" value="PRK12736.1"/>
    <property type="match status" value="1"/>
</dbReference>
<dbReference type="InterPro" id="IPR050055">
    <property type="entry name" value="EF-Tu_GTPase"/>
</dbReference>
<dbReference type="InterPro" id="IPR033720">
    <property type="entry name" value="EFTU_2"/>
</dbReference>
<dbReference type="Pfam" id="PF00009">
    <property type="entry name" value="GTP_EFTU"/>
    <property type="match status" value="1"/>
</dbReference>
<dbReference type="GO" id="GO:0005829">
    <property type="term" value="C:cytosol"/>
    <property type="evidence" value="ECO:0007669"/>
    <property type="project" value="TreeGrafter"/>
</dbReference>
<evidence type="ECO:0000256" key="6">
    <source>
        <dbReference type="ARBA" id="ARBA00022842"/>
    </source>
</evidence>
<dbReference type="NCBIfam" id="TIGR00231">
    <property type="entry name" value="small_GTP"/>
    <property type="match status" value="1"/>
</dbReference>
<dbReference type="Pfam" id="PF03144">
    <property type="entry name" value="GTP_EFTU_D2"/>
    <property type="match status" value="1"/>
</dbReference>
<dbReference type="GO" id="GO:0003924">
    <property type="term" value="F:GTPase activity"/>
    <property type="evidence" value="ECO:0007669"/>
    <property type="project" value="UniProtKB-UniRule"/>
</dbReference>
<keyword evidence="10" id="KW-0479">Metal-binding</keyword>
<dbReference type="GO" id="GO:0005525">
    <property type="term" value="F:GTP binding"/>
    <property type="evidence" value="ECO:0007669"/>
    <property type="project" value="UniProtKB-UniRule"/>
</dbReference>
<dbReference type="Gene3D" id="3.40.50.300">
    <property type="entry name" value="P-loop containing nucleotide triphosphate hydrolases"/>
    <property type="match status" value="1"/>
</dbReference>
<dbReference type="InterPro" id="IPR004161">
    <property type="entry name" value="EFTu-like_2"/>
</dbReference>
<comment type="similarity">
    <text evidence="1 10">Belongs to the TRAFAC class translation factor GTPase superfamily. Classic translation factor GTPase family. EF-Tu/EF-1A subfamily.</text>
</comment>
<dbReference type="InterPro" id="IPR005225">
    <property type="entry name" value="Small_GTP-bd"/>
</dbReference>
<evidence type="ECO:0000256" key="5">
    <source>
        <dbReference type="ARBA" id="ARBA00022801"/>
    </source>
</evidence>
<comment type="catalytic activity">
    <reaction evidence="10">
        <text>GTP + H2O = GDP + phosphate + H(+)</text>
        <dbReference type="Rhea" id="RHEA:19669"/>
        <dbReference type="ChEBI" id="CHEBI:15377"/>
        <dbReference type="ChEBI" id="CHEBI:15378"/>
        <dbReference type="ChEBI" id="CHEBI:37565"/>
        <dbReference type="ChEBI" id="CHEBI:43474"/>
        <dbReference type="ChEBI" id="CHEBI:58189"/>
        <dbReference type="EC" id="3.6.5.3"/>
    </reaction>
</comment>
<dbReference type="InterPro" id="IPR004160">
    <property type="entry name" value="Transl_elong_EFTu/EF1A_C"/>
</dbReference>
<evidence type="ECO:0000313" key="14">
    <source>
        <dbReference type="Proteomes" id="UP000552836"/>
    </source>
</evidence>
<dbReference type="Gene3D" id="2.40.30.10">
    <property type="entry name" value="Translation factors"/>
    <property type="match status" value="2"/>
</dbReference>
<dbReference type="InterPro" id="IPR009000">
    <property type="entry name" value="Transl_B-barrel_sf"/>
</dbReference>
<dbReference type="AlphaFoldDB" id="A0A846LIQ3"/>
<dbReference type="CDD" id="cd03707">
    <property type="entry name" value="EFTU_III"/>
    <property type="match status" value="1"/>
</dbReference>
<dbReference type="Pfam" id="PF03143">
    <property type="entry name" value="GTP_EFTU_D3"/>
    <property type="match status" value="1"/>
</dbReference>
<dbReference type="PROSITE" id="PS51722">
    <property type="entry name" value="G_TR_2"/>
    <property type="match status" value="1"/>
</dbReference>
<dbReference type="GO" id="GO:0003746">
    <property type="term" value="F:translation elongation factor activity"/>
    <property type="evidence" value="ECO:0007669"/>
    <property type="project" value="UniProtKB-UniRule"/>
</dbReference>
<reference evidence="13 14" key="3">
    <citation type="submission" date="2020-02" db="EMBL/GenBank/DDBJ databases">
        <title>Sequencing the genomes of 1000 actinobacteria strains.</title>
        <authorList>
            <person name="Klenk H.-P."/>
        </authorList>
    </citation>
    <scope>NUCLEOTIDE SEQUENCE [LARGE SCALE GENOMIC DNA]</scope>
    <source>
        <strain evidence="13 14">DSM 45201</strain>
    </source>
</reference>
<comment type="function">
    <text evidence="10">GTP hydrolase that promotes the GTP-dependent binding of aminoacyl-tRNA to the A-site of ribosomes during protein biosynthesis.</text>
</comment>
<dbReference type="FunFam" id="2.40.30.10:FF:000001">
    <property type="entry name" value="Elongation factor Tu"/>
    <property type="match status" value="1"/>
</dbReference>
<dbReference type="CDD" id="cd03697">
    <property type="entry name" value="EFTU_II"/>
    <property type="match status" value="1"/>
</dbReference>
<evidence type="ECO:0000259" key="11">
    <source>
        <dbReference type="PROSITE" id="PS51722"/>
    </source>
</evidence>
<dbReference type="NCBIfam" id="NF000766">
    <property type="entry name" value="PRK00049.1"/>
    <property type="match status" value="1"/>
</dbReference>
<dbReference type="SUPFAM" id="SSF52540">
    <property type="entry name" value="P-loop containing nucleoside triphosphate hydrolases"/>
    <property type="match status" value="1"/>
</dbReference>
<evidence type="ECO:0000256" key="1">
    <source>
        <dbReference type="ARBA" id="ARBA00007249"/>
    </source>
</evidence>
<accession>A0A846LIQ3</accession>
<dbReference type="InterPro" id="IPR009001">
    <property type="entry name" value="Transl_elong_EF1A/Init_IF2_C"/>
</dbReference>
<dbReference type="EMBL" id="BMMI01000001">
    <property type="protein sequence ID" value="GGL55589.1"/>
    <property type="molecule type" value="Genomic_DNA"/>
</dbReference>
<evidence type="ECO:0000256" key="3">
    <source>
        <dbReference type="ARBA" id="ARBA00022741"/>
    </source>
</evidence>
<dbReference type="EMBL" id="JAAMPA010000001">
    <property type="protein sequence ID" value="NIH67526.1"/>
    <property type="molecule type" value="Genomic_DNA"/>
</dbReference>
<dbReference type="HAMAP" id="MF_00118_B">
    <property type="entry name" value="EF_Tu_B"/>
    <property type="match status" value="1"/>
</dbReference>
<feature type="binding site" evidence="10">
    <location>
        <begin position="19"/>
        <end position="26"/>
    </location>
    <ligand>
        <name>GTP</name>
        <dbReference type="ChEBI" id="CHEBI:37565"/>
    </ligand>
</feature>
<keyword evidence="6 10" id="KW-0460">Magnesium</keyword>
<dbReference type="GO" id="GO:0000287">
    <property type="term" value="F:magnesium ion binding"/>
    <property type="evidence" value="ECO:0007669"/>
    <property type="project" value="UniProtKB-UniRule"/>
</dbReference>
<dbReference type="Proteomes" id="UP000552836">
    <property type="component" value="Unassembled WGS sequence"/>
</dbReference>
<keyword evidence="15" id="KW-1185">Reference proteome</keyword>
<keyword evidence="3 10" id="KW-0547">Nucleotide-binding</keyword>
<protein>
    <recommendedName>
        <fullName evidence="9 10">Elongation factor Tu</fullName>
        <shortName evidence="10">EF-Tu</shortName>
        <ecNumber evidence="10">3.6.5.3</ecNumber>
    </recommendedName>
</protein>
<feature type="binding site" evidence="10">
    <location>
        <begin position="138"/>
        <end position="141"/>
    </location>
    <ligand>
        <name>GTP</name>
        <dbReference type="ChEBI" id="CHEBI:37565"/>
    </ligand>
</feature>
<dbReference type="EC" id="3.6.5.3" evidence="10"/>
<dbReference type="InterPro" id="IPR004541">
    <property type="entry name" value="Transl_elong_EFTu/EF1A_bac/org"/>
</dbReference>
<dbReference type="InterPro" id="IPR041709">
    <property type="entry name" value="EF-Tu_GTP-bd"/>
</dbReference>
<organism evidence="13 14">
    <name type="scientific">Modestobacter marinus</name>
    <dbReference type="NCBI Taxonomy" id="477641"/>
    <lineage>
        <taxon>Bacteria</taxon>
        <taxon>Bacillati</taxon>
        <taxon>Actinomycetota</taxon>
        <taxon>Actinomycetes</taxon>
        <taxon>Geodermatophilales</taxon>
        <taxon>Geodermatophilaceae</taxon>
        <taxon>Modestobacter</taxon>
    </lineage>
</organism>
<dbReference type="InterPro" id="IPR000795">
    <property type="entry name" value="T_Tr_GTP-bd_dom"/>
</dbReference>
<feature type="domain" description="Tr-type G" evidence="11">
    <location>
        <begin position="10"/>
        <end position="206"/>
    </location>
</feature>
<dbReference type="PANTHER" id="PTHR43721">
    <property type="entry name" value="ELONGATION FACTOR TU-RELATED"/>
    <property type="match status" value="1"/>
</dbReference>
<dbReference type="InterPro" id="IPR031157">
    <property type="entry name" value="G_TR_CS"/>
</dbReference>
<sequence length="397" mass="43680">MAKAKFERTKPHVNIGTIGHIDHGKTTLTAAITKVLHDKFPNLNEASAFDMIDKAPEEKARGITISIAHVEYQTENRHYAHVDCPGHADYIKNMITGAAQMDGAILVVAATDGPMPQTKEHVLLARQVGVPYIVVALNKADMVDDEEILELVELEVRELLSEYEFPGDDVPVVRVSALKALEGDAEWGDKLMELMNAVDTAIPEPEREIDKPFLMPVEDVFTITGRGTVVTGRVERGIVKVSEEIEIVGIRPNSTKTTVTGVEMFRKLLDQGQAGDNVGLLLRGIKREDVERGQVVVKPGSITPHTNFEGSVYILSKDEGGRHTPFFNNYRPQFYFRTTDVTGVVTLPAGTEMVMPGDNTEMTVELIQPIAMEDGLRFAIREGGRTVGAGRVTKILK</sequence>
<dbReference type="CDD" id="cd01884">
    <property type="entry name" value="EF_Tu"/>
    <property type="match status" value="1"/>
</dbReference>
<comment type="subunit">
    <text evidence="10">Monomer.</text>
</comment>
<keyword evidence="2 10" id="KW-0963">Cytoplasm</keyword>
<evidence type="ECO:0000313" key="15">
    <source>
        <dbReference type="Proteomes" id="UP000648663"/>
    </source>
</evidence>
<keyword evidence="5 10" id="KW-0378">Hydrolase</keyword>
<evidence type="ECO:0000256" key="7">
    <source>
        <dbReference type="ARBA" id="ARBA00022917"/>
    </source>
</evidence>
<dbReference type="SUPFAM" id="SSF50465">
    <property type="entry name" value="EF-Tu/eEF-1alpha/eIF2-gamma C-terminal domain"/>
    <property type="match status" value="1"/>
</dbReference>
<reference evidence="15" key="2">
    <citation type="journal article" date="2019" name="Int. J. Syst. Evol. Microbiol.">
        <title>The Global Catalogue of Microorganisms (GCM) 10K type strain sequencing project: providing services to taxonomists for standard genome sequencing and annotation.</title>
        <authorList>
            <consortium name="The Broad Institute Genomics Platform"/>
            <consortium name="The Broad Institute Genome Sequencing Center for Infectious Disease"/>
            <person name="Wu L."/>
            <person name="Ma J."/>
        </authorList>
    </citation>
    <scope>NUCLEOTIDE SEQUENCE [LARGE SCALE GENOMIC DNA]</scope>
    <source>
        <strain evidence="15">CGMCC 4.5581</strain>
    </source>
</reference>
<feature type="binding site" evidence="10">
    <location>
        <begin position="83"/>
        <end position="87"/>
    </location>
    <ligand>
        <name>GTP</name>
        <dbReference type="ChEBI" id="CHEBI:37565"/>
    </ligand>
</feature>
<evidence type="ECO:0000256" key="4">
    <source>
        <dbReference type="ARBA" id="ARBA00022768"/>
    </source>
</evidence>
<evidence type="ECO:0000256" key="10">
    <source>
        <dbReference type="HAMAP-Rule" id="MF_00118"/>
    </source>
</evidence>
<reference evidence="12" key="4">
    <citation type="submission" date="2024-05" db="EMBL/GenBank/DDBJ databases">
        <authorList>
            <person name="Sun Q."/>
            <person name="Zhou Y."/>
        </authorList>
    </citation>
    <scope>NUCLEOTIDE SEQUENCE</scope>
    <source>
        <strain evidence="12">CGMCC 4.5581</strain>
    </source>
</reference>
<comment type="subcellular location">
    <subcellularLocation>
        <location evidence="10">Cytoplasm</location>
    </subcellularLocation>
</comment>
<dbReference type="PROSITE" id="PS00301">
    <property type="entry name" value="G_TR_1"/>
    <property type="match status" value="1"/>
</dbReference>
<dbReference type="RefSeq" id="WP_166754917.1">
    <property type="nucleotide sequence ID" value="NZ_BAABJU010000001.1"/>
</dbReference>
<reference evidence="12" key="1">
    <citation type="journal article" date="2014" name="Int. J. Syst. Evol. Microbiol.">
        <title>Complete genome of a new Firmicutes species belonging to the dominant human colonic microbiota ('Ruminococcus bicirculans') reveals two chromosomes and a selective capacity to utilize plant glucans.</title>
        <authorList>
            <consortium name="NISC Comparative Sequencing Program"/>
            <person name="Wegmann U."/>
            <person name="Louis P."/>
            <person name="Goesmann A."/>
            <person name="Henrissat B."/>
            <person name="Duncan S.H."/>
            <person name="Flint H.J."/>
        </authorList>
    </citation>
    <scope>NUCLEOTIDE SEQUENCE</scope>
    <source>
        <strain evidence="12">CGMCC 4.5581</strain>
    </source>
</reference>
<dbReference type="PRINTS" id="PR00315">
    <property type="entry name" value="ELONGATNFCT"/>
</dbReference>
<dbReference type="FunFam" id="3.40.50.300:FF:000003">
    <property type="entry name" value="Elongation factor Tu"/>
    <property type="match status" value="1"/>
</dbReference>
<feature type="binding site" evidence="10">
    <location>
        <position position="26"/>
    </location>
    <ligand>
        <name>Mg(2+)</name>
        <dbReference type="ChEBI" id="CHEBI:18420"/>
    </ligand>
</feature>
<evidence type="ECO:0000256" key="2">
    <source>
        <dbReference type="ARBA" id="ARBA00022490"/>
    </source>
</evidence>
<dbReference type="PANTHER" id="PTHR43721:SF22">
    <property type="entry name" value="ELONGATION FACTOR TU, MITOCHONDRIAL"/>
    <property type="match status" value="1"/>
</dbReference>
<dbReference type="Proteomes" id="UP000648663">
    <property type="component" value="Unassembled WGS sequence"/>
</dbReference>
<dbReference type="InterPro" id="IPR027417">
    <property type="entry name" value="P-loop_NTPase"/>
</dbReference>
<gene>
    <name evidence="10" type="primary">tuf</name>
    <name evidence="12" type="synonym">tuf1</name>
    <name evidence="13" type="ORF">FB380_001972</name>
    <name evidence="12" type="ORF">GCM10011589_09520</name>
</gene>